<dbReference type="KEGG" id="kol:Kole_1020"/>
<dbReference type="InterPro" id="IPR001845">
    <property type="entry name" value="HTH_ArsR_DNA-bd_dom"/>
</dbReference>
<keyword evidence="3" id="KW-1185">Reference proteome</keyword>
<dbReference type="STRING" id="521045.Kole_1020"/>
<dbReference type="HOGENOM" id="CLU_756061_0_0_0"/>
<dbReference type="RefSeq" id="WP_015868388.1">
    <property type="nucleotide sequence ID" value="NC_012785.1"/>
</dbReference>
<evidence type="ECO:0000313" key="3">
    <source>
        <dbReference type="Proteomes" id="UP000002382"/>
    </source>
</evidence>
<dbReference type="InterPro" id="IPR036388">
    <property type="entry name" value="WH-like_DNA-bd_sf"/>
</dbReference>
<accession>C5CHH2</accession>
<sequence length="366" mass="42647">MSLIEKVVLTDSIVYDFLMSLERLNNNEKFRSAYDKPGIKNKFYPSPELVAWINETLQELPEDIKELMDKYFHWETSFGLCLALNIVRHDIKSVEEFINFIRNMSEKELLQHFICSGFGPIIEKDEKVESFEKLIEELIDDQEKMLMFISKNLLFPVEQKAVVLEFFSDPSKAKQDYLYLLEWYYEHIFKPIEDKVKKSNQNYLRFLEGYLNDYGEEYLKKLVLSQEFAMKAEKIVLGVSYFYGLSSLSSINDDMVMSINGYDRIHKAAEKKDDTLSCVSLLFKSLGNEIRIQILKAAVKEKIDVSDLGRTLKLSNSEISHHIWYLIESDLIKIEKADKRLMVSSDVNTIKASVEKALEKLINTLG</sequence>
<dbReference type="eggNOG" id="COG0640">
    <property type="taxonomic scope" value="Bacteria"/>
</dbReference>
<dbReference type="EMBL" id="CP001634">
    <property type="protein sequence ID" value="ACR79727.1"/>
    <property type="molecule type" value="Genomic_DNA"/>
</dbReference>
<dbReference type="AlphaFoldDB" id="C5CHH2"/>
<dbReference type="CDD" id="cd00090">
    <property type="entry name" value="HTH_ARSR"/>
    <property type="match status" value="1"/>
</dbReference>
<gene>
    <name evidence="2" type="ordered locus">Kole_1020</name>
</gene>
<dbReference type="SUPFAM" id="SSF46785">
    <property type="entry name" value="Winged helix' DNA-binding domain"/>
    <property type="match status" value="1"/>
</dbReference>
<dbReference type="InterPro" id="IPR011991">
    <property type="entry name" value="ArsR-like_HTH"/>
</dbReference>
<dbReference type="SMART" id="SM00418">
    <property type="entry name" value="HTH_ARSR"/>
    <property type="match status" value="1"/>
</dbReference>
<name>C5CHH2_KOSOT</name>
<dbReference type="GO" id="GO:0003700">
    <property type="term" value="F:DNA-binding transcription factor activity"/>
    <property type="evidence" value="ECO:0007669"/>
    <property type="project" value="InterPro"/>
</dbReference>
<evidence type="ECO:0000313" key="2">
    <source>
        <dbReference type="EMBL" id="ACR79727.1"/>
    </source>
</evidence>
<feature type="domain" description="HTH arsR-type" evidence="1">
    <location>
        <begin position="271"/>
        <end position="365"/>
    </location>
</feature>
<proteinExistence type="predicted"/>
<dbReference type="OrthoDB" id="142007at2"/>
<dbReference type="Proteomes" id="UP000002382">
    <property type="component" value="Chromosome"/>
</dbReference>
<organism evidence="2 3">
    <name type="scientific">Kosmotoga olearia (strain ATCC BAA-1733 / DSM 21960 / TBF 19.5.1)</name>
    <dbReference type="NCBI Taxonomy" id="521045"/>
    <lineage>
        <taxon>Bacteria</taxon>
        <taxon>Thermotogati</taxon>
        <taxon>Thermotogota</taxon>
        <taxon>Thermotogae</taxon>
        <taxon>Kosmotogales</taxon>
        <taxon>Kosmotogaceae</taxon>
        <taxon>Kosmotoga</taxon>
    </lineage>
</organism>
<protein>
    <submittedName>
        <fullName evidence="2">Transcriptional regulator, ArsR family</fullName>
    </submittedName>
</protein>
<dbReference type="Gene3D" id="1.10.10.10">
    <property type="entry name" value="Winged helix-like DNA-binding domain superfamily/Winged helix DNA-binding domain"/>
    <property type="match status" value="1"/>
</dbReference>
<dbReference type="InterPro" id="IPR036390">
    <property type="entry name" value="WH_DNA-bd_sf"/>
</dbReference>
<evidence type="ECO:0000259" key="1">
    <source>
        <dbReference type="PROSITE" id="PS50987"/>
    </source>
</evidence>
<reference evidence="2 3" key="2">
    <citation type="journal article" date="2011" name="J. Bacteriol.">
        <title>Genome Sequence of Kosmotoga olearia Strain TBF 19.5.1, a Thermophilic Bacterium with a Wide Growth Temperature Range, Isolated from the Troll B Oil Platform in the North Sea.</title>
        <authorList>
            <person name="Swithers K.S."/>
            <person name="Dipippo J.L."/>
            <person name="Bruce D.C."/>
            <person name="Detter C."/>
            <person name="Tapia R."/>
            <person name="Han S."/>
            <person name="Goodwin L.A."/>
            <person name="Han J."/>
            <person name="Woyke T."/>
            <person name="Pitluck S."/>
            <person name="Pennacchio L."/>
            <person name="Nolan M."/>
            <person name="Mikhailova N."/>
            <person name="Land M.L."/>
            <person name="Nesbo C.L."/>
            <person name="Gogarten J.P."/>
            <person name="Noll K.M."/>
        </authorList>
    </citation>
    <scope>NUCLEOTIDE SEQUENCE [LARGE SCALE GENOMIC DNA]</scope>
    <source>
        <strain evidence="3">ATCC BAA-1733 / DSM 21960 / TBF 19.5.1</strain>
    </source>
</reference>
<dbReference type="PROSITE" id="PS50987">
    <property type="entry name" value="HTH_ARSR_2"/>
    <property type="match status" value="1"/>
</dbReference>
<reference evidence="2 3" key="1">
    <citation type="submission" date="2009-06" db="EMBL/GenBank/DDBJ databases">
        <title>Complete sequence of Thermotogales bacterium TBF 19.5.1.</title>
        <authorList>
            <consortium name="US DOE Joint Genome Institute"/>
            <person name="Lucas S."/>
            <person name="Copeland A."/>
            <person name="Lapidus A."/>
            <person name="Glavina del Rio T."/>
            <person name="Tice H."/>
            <person name="Bruce D."/>
            <person name="Goodwin L."/>
            <person name="Pitluck S."/>
            <person name="Chertkov O."/>
            <person name="Brettin T."/>
            <person name="Detter J.C."/>
            <person name="Han C."/>
            <person name="Schmutz J."/>
            <person name="Larimer F."/>
            <person name="Land M."/>
            <person name="Hauser L."/>
            <person name="Kyrpides N."/>
            <person name="Ovchinnikova G."/>
            <person name="Noll K."/>
        </authorList>
    </citation>
    <scope>NUCLEOTIDE SEQUENCE [LARGE SCALE GENOMIC DNA]</scope>
    <source>
        <strain evidence="3">ATCC BAA-1733 / DSM 21960 / TBF 19.5.1</strain>
    </source>
</reference>